<dbReference type="EMBL" id="CM042883">
    <property type="protein sequence ID" value="KAI4373931.1"/>
    <property type="molecule type" value="Genomic_DNA"/>
</dbReference>
<evidence type="ECO:0000313" key="2">
    <source>
        <dbReference type="Proteomes" id="UP001057402"/>
    </source>
</evidence>
<protein>
    <submittedName>
        <fullName evidence="1">Uncharacterized protein</fullName>
    </submittedName>
</protein>
<evidence type="ECO:0000313" key="1">
    <source>
        <dbReference type="EMBL" id="KAI4373931.1"/>
    </source>
</evidence>
<keyword evidence="2" id="KW-1185">Reference proteome</keyword>
<sequence>MELIRKVRVFAINTRLKFVKQEGARRRMLMKKFALQHRVPMFVGEEEVLYGVPIEYISSIMMKALLNTFEAEVQAGRGPIKLMCSKEMFDSIMDLVKAEKTPRATKEDHFCAAEFQDFSCISLTCLE</sequence>
<proteinExistence type="predicted"/>
<gene>
    <name evidence="1" type="ORF">MLD38_011988</name>
</gene>
<organism evidence="1 2">
    <name type="scientific">Melastoma candidum</name>
    <dbReference type="NCBI Taxonomy" id="119954"/>
    <lineage>
        <taxon>Eukaryota</taxon>
        <taxon>Viridiplantae</taxon>
        <taxon>Streptophyta</taxon>
        <taxon>Embryophyta</taxon>
        <taxon>Tracheophyta</taxon>
        <taxon>Spermatophyta</taxon>
        <taxon>Magnoliopsida</taxon>
        <taxon>eudicotyledons</taxon>
        <taxon>Gunneridae</taxon>
        <taxon>Pentapetalae</taxon>
        <taxon>rosids</taxon>
        <taxon>malvids</taxon>
        <taxon>Myrtales</taxon>
        <taxon>Melastomataceae</taxon>
        <taxon>Melastomatoideae</taxon>
        <taxon>Melastomateae</taxon>
        <taxon>Melastoma</taxon>
    </lineage>
</organism>
<reference evidence="2" key="1">
    <citation type="journal article" date="2023" name="Front. Plant Sci.">
        <title>Chromosomal-level genome assembly of Melastoma candidum provides insights into trichome evolution.</title>
        <authorList>
            <person name="Zhong Y."/>
            <person name="Wu W."/>
            <person name="Sun C."/>
            <person name="Zou P."/>
            <person name="Liu Y."/>
            <person name="Dai S."/>
            <person name="Zhou R."/>
        </authorList>
    </citation>
    <scope>NUCLEOTIDE SEQUENCE [LARGE SCALE GENOMIC DNA]</scope>
</reference>
<accession>A0ACB9R6M1</accession>
<dbReference type="Proteomes" id="UP001057402">
    <property type="component" value="Chromosome 4"/>
</dbReference>
<comment type="caution">
    <text evidence="1">The sequence shown here is derived from an EMBL/GenBank/DDBJ whole genome shotgun (WGS) entry which is preliminary data.</text>
</comment>
<name>A0ACB9R6M1_9MYRT</name>